<keyword evidence="2" id="KW-1185">Reference proteome</keyword>
<reference evidence="1" key="1">
    <citation type="journal article" date="2016" name="Int. J. Mol. Sci.">
        <title>Comparative genomics of the extreme acidophile Acidithiobacillus thiooxidans reveals intraspecific divergence and niche adaptation.</title>
        <authorList>
            <person name="Zhang X."/>
            <person name="Feng X."/>
            <person name="Tao J."/>
            <person name="Ma L."/>
            <person name="Xiao Y."/>
            <person name="Liang Y."/>
            <person name="Liu X."/>
            <person name="Yin H."/>
        </authorList>
    </citation>
    <scope>NUCLEOTIDE SEQUENCE [LARGE SCALE GENOMIC DNA]</scope>
    <source>
        <strain evidence="1">DXS-W</strain>
    </source>
</reference>
<evidence type="ECO:0000313" key="2">
    <source>
        <dbReference type="Proteomes" id="UP000095008"/>
    </source>
</evidence>
<dbReference type="EMBL" id="LWRY01000133">
    <property type="protein sequence ID" value="OCX71492.1"/>
    <property type="molecule type" value="Genomic_DNA"/>
</dbReference>
<dbReference type="Proteomes" id="UP000095008">
    <property type="component" value="Unassembled WGS sequence"/>
</dbReference>
<protein>
    <submittedName>
        <fullName evidence="1">Uncharacterized protein</fullName>
    </submittedName>
</protein>
<gene>
    <name evidence="1" type="ORF">A6M23_11825</name>
</gene>
<comment type="caution">
    <text evidence="1">The sequence shown here is derived from an EMBL/GenBank/DDBJ whole genome shotgun (WGS) entry which is preliminary data.</text>
</comment>
<name>A0A1C2I678_ACITH</name>
<accession>A0A1C2I678</accession>
<proteinExistence type="predicted"/>
<organism evidence="1 2">
    <name type="scientific">Acidithiobacillus thiooxidans</name>
    <name type="common">Thiobacillus thiooxidans</name>
    <dbReference type="NCBI Taxonomy" id="930"/>
    <lineage>
        <taxon>Bacteria</taxon>
        <taxon>Pseudomonadati</taxon>
        <taxon>Pseudomonadota</taxon>
        <taxon>Acidithiobacillia</taxon>
        <taxon>Acidithiobacillales</taxon>
        <taxon>Acidithiobacillaceae</taxon>
        <taxon>Acidithiobacillus</taxon>
    </lineage>
</organism>
<dbReference type="AlphaFoldDB" id="A0A1C2I678"/>
<sequence>MIMIKLYSAGSVPLFVNFRLNEQHKEYAEEKNTLIVGEMGELGLGFKMLQQAEKRWIGIYAPEKVLQLFAGVKFIDGIPTNLILPDDQQSAA</sequence>
<evidence type="ECO:0000313" key="1">
    <source>
        <dbReference type="EMBL" id="OCX71492.1"/>
    </source>
</evidence>